<evidence type="ECO:0000313" key="2">
    <source>
        <dbReference type="Proteomes" id="UP000550707"/>
    </source>
</evidence>
<proteinExistence type="predicted"/>
<gene>
    <name evidence="1" type="ORF">HJG59_008584</name>
</gene>
<comment type="caution">
    <text evidence="1">The sequence shown here is derived from an EMBL/GenBank/DDBJ whole genome shotgun (WGS) entry which is preliminary data.</text>
</comment>
<name>A0A7J8F9I3_MOLMO</name>
<evidence type="ECO:0000313" key="1">
    <source>
        <dbReference type="EMBL" id="KAF6444286.1"/>
    </source>
</evidence>
<dbReference type="InParanoid" id="A0A7J8F9I3"/>
<dbReference type="EMBL" id="JACASF010000012">
    <property type="protein sequence ID" value="KAF6444286.1"/>
    <property type="molecule type" value="Genomic_DNA"/>
</dbReference>
<dbReference type="AlphaFoldDB" id="A0A7J8F9I3"/>
<keyword evidence="2" id="KW-1185">Reference proteome</keyword>
<organism evidence="1 2">
    <name type="scientific">Molossus molossus</name>
    <name type="common">Pallas' mastiff bat</name>
    <name type="synonym">Vespertilio molossus</name>
    <dbReference type="NCBI Taxonomy" id="27622"/>
    <lineage>
        <taxon>Eukaryota</taxon>
        <taxon>Metazoa</taxon>
        <taxon>Chordata</taxon>
        <taxon>Craniata</taxon>
        <taxon>Vertebrata</taxon>
        <taxon>Euteleostomi</taxon>
        <taxon>Mammalia</taxon>
        <taxon>Eutheria</taxon>
        <taxon>Laurasiatheria</taxon>
        <taxon>Chiroptera</taxon>
        <taxon>Yangochiroptera</taxon>
        <taxon>Molossidae</taxon>
        <taxon>Molossus</taxon>
    </lineage>
</organism>
<sequence length="131" mass="14079">MTSDSSSPQVTGSSFLLSRGHCFVQTCSICNYCIPPSAGFPATDLRSSPTQLKLHPPVRFPSAHRTKAKFLLRVCQVLCDPIHVVKLASLTLLPNSRVPGHSALCFPSCTAPLTGFFPQECLTPHISKGSV</sequence>
<protein>
    <submittedName>
        <fullName evidence="1">Uncharacterized protein</fullName>
    </submittedName>
</protein>
<accession>A0A7J8F9I3</accession>
<reference evidence="1 2" key="1">
    <citation type="journal article" date="2020" name="Nature">
        <title>Six reference-quality genomes reveal evolution of bat adaptations.</title>
        <authorList>
            <person name="Jebb D."/>
            <person name="Huang Z."/>
            <person name="Pippel M."/>
            <person name="Hughes G.M."/>
            <person name="Lavrichenko K."/>
            <person name="Devanna P."/>
            <person name="Winkler S."/>
            <person name="Jermiin L.S."/>
            <person name="Skirmuntt E.C."/>
            <person name="Katzourakis A."/>
            <person name="Burkitt-Gray L."/>
            <person name="Ray D.A."/>
            <person name="Sullivan K.A.M."/>
            <person name="Roscito J.G."/>
            <person name="Kirilenko B.M."/>
            <person name="Davalos L.M."/>
            <person name="Corthals A.P."/>
            <person name="Power M.L."/>
            <person name="Jones G."/>
            <person name="Ransome R.D."/>
            <person name="Dechmann D.K.N."/>
            <person name="Locatelli A.G."/>
            <person name="Puechmaille S.J."/>
            <person name="Fedrigo O."/>
            <person name="Jarvis E.D."/>
            <person name="Hiller M."/>
            <person name="Vernes S.C."/>
            <person name="Myers E.W."/>
            <person name="Teeling E.C."/>
        </authorList>
    </citation>
    <scope>NUCLEOTIDE SEQUENCE [LARGE SCALE GENOMIC DNA]</scope>
    <source>
        <strain evidence="1">MMolMol1</strain>
        <tissue evidence="1">Muscle</tissue>
    </source>
</reference>
<dbReference type="Proteomes" id="UP000550707">
    <property type="component" value="Unassembled WGS sequence"/>
</dbReference>